<feature type="domain" description="ABC3 transporter permease C-terminal" evidence="8">
    <location>
        <begin position="935"/>
        <end position="1044"/>
    </location>
</feature>
<comment type="similarity">
    <text evidence="6">Belongs to the ABC-4 integral membrane protein family.</text>
</comment>
<dbReference type="EMBL" id="AVPK01000001">
    <property type="protein sequence ID" value="KGN39576.1"/>
    <property type="molecule type" value="Genomic_DNA"/>
</dbReference>
<dbReference type="Proteomes" id="UP000030011">
    <property type="component" value="Unassembled WGS sequence"/>
</dbReference>
<dbReference type="AlphaFoldDB" id="A0A0A0JVC4"/>
<dbReference type="STRING" id="1385521.N803_01445"/>
<sequence>MGLLTLLRRRMGTHVLAVVAVVIATLMSMIVVATLQLLSGAISDAGVRTSLASGNRADRTITVVASVRPGTLAEADRTVRQRMEAIGGELEISRVAYLTARGITGADATARAQVADVTGLRDRADLVSGAWPTAGAGSGSAQEVVLPVEAAAALDLTLGEELALPSLVNESEKDLVVRLVGTYRPRDPTAAVWIDDPLSLSGVQRSEYTTFGPFVLADGVFESGAVGPSPITWRAGARFDDATVTSISDIRDRLTTGLAALREVVGDDRDAQPGATATPSPIFSNARVETTLPGQLDDATVVAQRIRASLLTPTVLLILLGASSLVMAARLLVGLRADETRLMRTRGLSTGQLVTMALADAGFVVGLGAVGAVVVAPFLTRVIARAADVSLAGDSVGEAVREPGLWIALATMALLATLVIVLTALRSGAGSTGLGRAASAGGSAGAGGVGSRLPAVLQVVSGGGLDLALVGIGVLAVLQLRRYDVVGSTTVDPLTIAAPACVVAGLAVLCLRLLPGATRQVERVSVGHVGLDRAWGAWQLSRRLAAQGGTILLILLCVSMGALALAHSATAGRALADQSAFEAGASVRVDGTLGRPLAERVAGGSDRAMPVLRETSEMRSVADVTVLGVDATTAGRVMSLRPDALGGRAWSSITDSLARQRPDVTAVTLPTGTKELTFRTRFLATAGSLEGFSIDNFGLTGQVLVRDARGYVTSLPLGTVTSTSRAVALEMPQGDLALAEPVSLLGFTMTLPDFLRDTVPGLVLGMEATDVRADGTPVPGTDLLTDRSQGVDLRYGVAAPAVRSVPVVMTRDLASALDLDVGGTLGLPVAGRNIPAKVDALVDVIPTATDPTRAILLDLPTFYATTGYAGTELAWPSVAPVPREWWLAPTDGPRAATALREAGVLAAALVVRDDVEAGRRSNPVNAGMQAAMLLVTGAALVLAAVGFAATTASLARARHHDNAILLALGMPPGRIRRILTLERVCIVGLTVLVGVAMGAAAAWVVVPFLVGGDGHAQVPSVLVVIPWGALAGLAAVVIAVLGLLGVLVLRRTGGDIASELRMGESR</sequence>
<keyword evidence="4 7" id="KW-1133">Transmembrane helix</keyword>
<evidence type="ECO:0000256" key="1">
    <source>
        <dbReference type="ARBA" id="ARBA00004651"/>
    </source>
</evidence>
<evidence type="ECO:0000256" key="2">
    <source>
        <dbReference type="ARBA" id="ARBA00022475"/>
    </source>
</evidence>
<accession>A0A0A0JVC4</accession>
<feature type="transmembrane region" description="Helical" evidence="7">
    <location>
        <begin position="12"/>
        <end position="38"/>
    </location>
</feature>
<dbReference type="GO" id="GO:0005886">
    <property type="term" value="C:plasma membrane"/>
    <property type="evidence" value="ECO:0007669"/>
    <property type="project" value="UniProtKB-SubCell"/>
</dbReference>
<proteinExistence type="inferred from homology"/>
<evidence type="ECO:0000256" key="7">
    <source>
        <dbReference type="SAM" id="Phobius"/>
    </source>
</evidence>
<name>A0A0A0JVC4_9MICO</name>
<feature type="transmembrane region" description="Helical" evidence="7">
    <location>
        <begin position="404"/>
        <end position="425"/>
    </location>
</feature>
<evidence type="ECO:0000256" key="3">
    <source>
        <dbReference type="ARBA" id="ARBA00022692"/>
    </source>
</evidence>
<feature type="transmembrane region" description="Helical" evidence="7">
    <location>
        <begin position="455"/>
        <end position="476"/>
    </location>
</feature>
<feature type="transmembrane region" description="Helical" evidence="7">
    <location>
        <begin position="1025"/>
        <end position="1049"/>
    </location>
</feature>
<evidence type="ECO:0000256" key="4">
    <source>
        <dbReference type="ARBA" id="ARBA00022989"/>
    </source>
</evidence>
<dbReference type="GO" id="GO:0022857">
    <property type="term" value="F:transmembrane transporter activity"/>
    <property type="evidence" value="ECO:0007669"/>
    <property type="project" value="TreeGrafter"/>
</dbReference>
<comment type="caution">
    <text evidence="9">The sequence shown here is derived from an EMBL/GenBank/DDBJ whole genome shotgun (WGS) entry which is preliminary data.</text>
</comment>
<feature type="transmembrane region" description="Helical" evidence="7">
    <location>
        <begin position="984"/>
        <end position="1005"/>
    </location>
</feature>
<dbReference type="Pfam" id="PF02687">
    <property type="entry name" value="FtsX"/>
    <property type="match status" value="1"/>
</dbReference>
<gene>
    <name evidence="9" type="ORF">N803_01445</name>
</gene>
<feature type="transmembrane region" description="Helical" evidence="7">
    <location>
        <begin position="496"/>
        <end position="514"/>
    </location>
</feature>
<evidence type="ECO:0000256" key="6">
    <source>
        <dbReference type="ARBA" id="ARBA00038076"/>
    </source>
</evidence>
<dbReference type="PANTHER" id="PTHR30572:SF4">
    <property type="entry name" value="ABC TRANSPORTER PERMEASE YTRF"/>
    <property type="match status" value="1"/>
</dbReference>
<dbReference type="InterPro" id="IPR003838">
    <property type="entry name" value="ABC3_permease_C"/>
</dbReference>
<keyword evidence="3 7" id="KW-0812">Transmembrane</keyword>
<feature type="transmembrane region" description="Helical" evidence="7">
    <location>
        <begin position="353"/>
        <end position="384"/>
    </location>
</feature>
<comment type="subcellular location">
    <subcellularLocation>
        <location evidence="1">Cell membrane</location>
        <topology evidence="1">Multi-pass membrane protein</topology>
    </subcellularLocation>
</comment>
<dbReference type="RefSeq" id="WP_035901966.1">
    <property type="nucleotide sequence ID" value="NZ_AVPK01000001.1"/>
</dbReference>
<dbReference type="InterPro" id="IPR050250">
    <property type="entry name" value="Macrolide_Exporter_MacB"/>
</dbReference>
<feature type="transmembrane region" description="Helical" evidence="7">
    <location>
        <begin position="310"/>
        <end position="333"/>
    </location>
</feature>
<evidence type="ECO:0000256" key="5">
    <source>
        <dbReference type="ARBA" id="ARBA00023136"/>
    </source>
</evidence>
<keyword evidence="5 7" id="KW-0472">Membrane</keyword>
<protein>
    <recommendedName>
        <fullName evidence="8">ABC3 transporter permease C-terminal domain-containing protein</fullName>
    </recommendedName>
</protein>
<feature type="transmembrane region" description="Helical" evidence="7">
    <location>
        <begin position="544"/>
        <end position="566"/>
    </location>
</feature>
<evidence type="ECO:0000313" key="9">
    <source>
        <dbReference type="EMBL" id="KGN39576.1"/>
    </source>
</evidence>
<dbReference type="OrthoDB" id="5101691at2"/>
<dbReference type="PANTHER" id="PTHR30572">
    <property type="entry name" value="MEMBRANE COMPONENT OF TRANSPORTER-RELATED"/>
    <property type="match status" value="1"/>
</dbReference>
<evidence type="ECO:0000313" key="10">
    <source>
        <dbReference type="Proteomes" id="UP000030011"/>
    </source>
</evidence>
<keyword evidence="2" id="KW-1003">Cell membrane</keyword>
<dbReference type="eggNOG" id="COG0577">
    <property type="taxonomic scope" value="Bacteria"/>
</dbReference>
<feature type="transmembrane region" description="Helical" evidence="7">
    <location>
        <begin position="930"/>
        <end position="949"/>
    </location>
</feature>
<reference evidence="9 10" key="1">
    <citation type="submission" date="2013-08" db="EMBL/GenBank/DDBJ databases">
        <title>The genome sequence of Knoellia subterranea.</title>
        <authorList>
            <person name="Zhu W."/>
            <person name="Wang G."/>
        </authorList>
    </citation>
    <scope>NUCLEOTIDE SEQUENCE [LARGE SCALE GENOMIC DNA]</scope>
    <source>
        <strain evidence="9 10">KCTC 19937</strain>
    </source>
</reference>
<keyword evidence="10" id="KW-1185">Reference proteome</keyword>
<evidence type="ECO:0000259" key="8">
    <source>
        <dbReference type="Pfam" id="PF02687"/>
    </source>
</evidence>
<organism evidence="9 10">
    <name type="scientific">Knoellia subterranea KCTC 19937</name>
    <dbReference type="NCBI Taxonomy" id="1385521"/>
    <lineage>
        <taxon>Bacteria</taxon>
        <taxon>Bacillati</taxon>
        <taxon>Actinomycetota</taxon>
        <taxon>Actinomycetes</taxon>
        <taxon>Micrococcales</taxon>
        <taxon>Intrasporangiaceae</taxon>
        <taxon>Knoellia</taxon>
    </lineage>
</organism>